<dbReference type="SUPFAM" id="SSF48179">
    <property type="entry name" value="6-phosphogluconate dehydrogenase C-terminal domain-like"/>
    <property type="match status" value="1"/>
</dbReference>
<dbReference type="Pfam" id="PF02153">
    <property type="entry name" value="PDH_N"/>
    <property type="match status" value="1"/>
</dbReference>
<dbReference type="InterPro" id="IPR036291">
    <property type="entry name" value="NAD(P)-bd_dom_sf"/>
</dbReference>
<name>A0ABT2K971_9RHOB</name>
<dbReference type="EMBL" id="JANAVZ010000004">
    <property type="protein sequence ID" value="MCT4333075.1"/>
    <property type="molecule type" value="Genomic_DNA"/>
</dbReference>
<gene>
    <name evidence="3" type="ORF">MU516_09350</name>
</gene>
<dbReference type="PROSITE" id="PS51176">
    <property type="entry name" value="PDH_ADH"/>
    <property type="match status" value="1"/>
</dbReference>
<evidence type="ECO:0000259" key="2">
    <source>
        <dbReference type="PROSITE" id="PS51176"/>
    </source>
</evidence>
<dbReference type="InterPro" id="IPR050812">
    <property type="entry name" value="Preph/Arog_dehydrog"/>
</dbReference>
<dbReference type="InterPro" id="IPR046826">
    <property type="entry name" value="PDH_N"/>
</dbReference>
<dbReference type="Gene3D" id="1.10.3660.10">
    <property type="entry name" value="6-phosphogluconate dehydrogenase C-terminal like domain"/>
    <property type="match status" value="1"/>
</dbReference>
<dbReference type="InterPro" id="IPR008927">
    <property type="entry name" value="6-PGluconate_DH-like_C_sf"/>
</dbReference>
<comment type="caution">
    <text evidence="3">The sequence shown here is derived from an EMBL/GenBank/DDBJ whole genome shotgun (WGS) entry which is preliminary data.</text>
</comment>
<protein>
    <submittedName>
        <fullName evidence="3">Prephenate dehydrogenase</fullName>
    </submittedName>
</protein>
<dbReference type="Gene3D" id="3.40.50.720">
    <property type="entry name" value="NAD(P)-binding Rossmann-like Domain"/>
    <property type="match status" value="1"/>
</dbReference>
<feature type="domain" description="Prephenate/arogenate dehydrogenase" evidence="2">
    <location>
        <begin position="8"/>
        <end position="241"/>
    </location>
</feature>
<dbReference type="PANTHER" id="PTHR21363">
    <property type="entry name" value="PREPHENATE DEHYDROGENASE"/>
    <property type="match status" value="1"/>
</dbReference>
<evidence type="ECO:0000313" key="4">
    <source>
        <dbReference type="Proteomes" id="UP001320702"/>
    </source>
</evidence>
<dbReference type="PANTHER" id="PTHR21363:SF0">
    <property type="entry name" value="PREPHENATE DEHYDROGENASE [NADP(+)]"/>
    <property type="match status" value="1"/>
</dbReference>
<keyword evidence="4" id="KW-1185">Reference proteome</keyword>
<dbReference type="Pfam" id="PF20463">
    <property type="entry name" value="PDH_C"/>
    <property type="match status" value="1"/>
</dbReference>
<dbReference type="InterPro" id="IPR046825">
    <property type="entry name" value="PDH_C"/>
</dbReference>
<reference evidence="3 4" key="1">
    <citation type="submission" date="2022-04" db="EMBL/GenBank/DDBJ databases">
        <title>Paracoccus sp. YLB-12 draft genome sequence.</title>
        <authorList>
            <person name="Yu L."/>
        </authorList>
    </citation>
    <scope>NUCLEOTIDE SEQUENCE [LARGE SCALE GENOMIC DNA]</scope>
    <source>
        <strain evidence="3 4">YLB-12</strain>
    </source>
</reference>
<evidence type="ECO:0000313" key="3">
    <source>
        <dbReference type="EMBL" id="MCT4333075.1"/>
    </source>
</evidence>
<evidence type="ECO:0000256" key="1">
    <source>
        <dbReference type="ARBA" id="ARBA00023002"/>
    </source>
</evidence>
<proteinExistence type="predicted"/>
<dbReference type="InterPro" id="IPR003099">
    <property type="entry name" value="Prephen_DH"/>
</dbReference>
<organism evidence="3 4">
    <name type="scientific">Paracoccus maritimus</name>
    <dbReference type="NCBI Taxonomy" id="2933292"/>
    <lineage>
        <taxon>Bacteria</taxon>
        <taxon>Pseudomonadati</taxon>
        <taxon>Pseudomonadota</taxon>
        <taxon>Alphaproteobacteria</taxon>
        <taxon>Rhodobacterales</taxon>
        <taxon>Paracoccaceae</taxon>
        <taxon>Paracoccus</taxon>
    </lineage>
</organism>
<keyword evidence="1" id="KW-0560">Oxidoreductase</keyword>
<accession>A0ABT2K971</accession>
<dbReference type="Proteomes" id="UP001320702">
    <property type="component" value="Unassembled WGS sequence"/>
</dbReference>
<sequence length="241" mass="26481">MFHHPEIPRLAVIGFGAFGQLIARHLRHHIPVCVCDPVMRANDLPQVDLEDAARCHIVVLAVPLSRMEDVLHQIAPHLSPGAMVVDVASVKIRPAQMMQNILPGHVQIVASHPLFGPESARDGLDGHRIAWCPLRGSGHRRAAALLRRMGLRVLRTTPDQHDREMAVVQGLTHLVARGISQLGPMPDRLTTASFRHLVQAAGMVGADSPELLRTILRENPHAAPVRERFLDAAAQIAEDLR</sequence>
<dbReference type="RefSeq" id="WP_260276960.1">
    <property type="nucleotide sequence ID" value="NZ_JANAVZ010000004.1"/>
</dbReference>
<dbReference type="SUPFAM" id="SSF51735">
    <property type="entry name" value="NAD(P)-binding Rossmann-fold domains"/>
    <property type="match status" value="1"/>
</dbReference>